<keyword evidence="1 5" id="KW-0806">Transcription termination</keyword>
<comment type="similarity">
    <text evidence="5 7">Belongs to the NusG family.</text>
</comment>
<dbReference type="SUPFAM" id="SSF82679">
    <property type="entry name" value="N-utilization substance G protein NusG, N-terminal domain"/>
    <property type="match status" value="1"/>
</dbReference>
<dbReference type="InterPro" id="IPR001062">
    <property type="entry name" value="Transcrpt_antiterm_NusG"/>
</dbReference>
<dbReference type="InterPro" id="IPR036735">
    <property type="entry name" value="NGN_dom_sf"/>
</dbReference>
<proteinExistence type="inferred from homology"/>
<dbReference type="HAMAP" id="MF_00948">
    <property type="entry name" value="NusG"/>
    <property type="match status" value="1"/>
</dbReference>
<dbReference type="FunFam" id="3.30.70.940:FF:000002">
    <property type="entry name" value="Transcription termination/antitermination protein NusG"/>
    <property type="match status" value="1"/>
</dbReference>
<dbReference type="AlphaFoldDB" id="A0A0G0XJW0"/>
<comment type="function">
    <text evidence="5 7">Participates in transcription elongation, termination and antitermination.</text>
</comment>
<feature type="domain" description="NusG-like N-terminal" evidence="9">
    <location>
        <begin position="86"/>
        <end position="194"/>
    </location>
</feature>
<dbReference type="Proteomes" id="UP000034854">
    <property type="component" value="Unassembled WGS sequence"/>
</dbReference>
<evidence type="ECO:0000259" key="10">
    <source>
        <dbReference type="SMART" id="SM00739"/>
    </source>
</evidence>
<evidence type="ECO:0000256" key="6">
    <source>
        <dbReference type="NCBIfam" id="TIGR00922"/>
    </source>
</evidence>
<protein>
    <recommendedName>
        <fullName evidence="5 6">Transcription termination/antitermination protein NusG</fullName>
    </recommendedName>
</protein>
<dbReference type="GO" id="GO:0006353">
    <property type="term" value="P:DNA-templated transcription termination"/>
    <property type="evidence" value="ECO:0007669"/>
    <property type="project" value="UniProtKB-UniRule"/>
</dbReference>
<evidence type="ECO:0000313" key="11">
    <source>
        <dbReference type="EMBL" id="KKR87962.1"/>
    </source>
</evidence>
<dbReference type="Gene3D" id="2.30.30.30">
    <property type="match status" value="1"/>
</dbReference>
<dbReference type="InterPro" id="IPR008991">
    <property type="entry name" value="Translation_prot_SH3-like_sf"/>
</dbReference>
<feature type="domain" description="KOW" evidence="10">
    <location>
        <begin position="204"/>
        <end position="231"/>
    </location>
</feature>
<sequence length="258" mass="28961">MDDNNQQISKSNDQNISEPANQKTESVEKKSASDSKKTENIVVVNKPEEKTTEVQTTSEMEPAEPAETTNSQKPTDISDQKLTNPNARWYVVHTYSGHEQKVSNTLKQRIESLKLQDKILDIIIPTQEKIEIKEGKKATVKEKIFPGYLLVNMIMDDNSWLAVRTTPGITGFIGTSTKPTPLPEEEVKTIKRYMTMAAPKFKTTFTQGEAVKITDGPFNEFLGTISEIDEEKGKLKVMVSVFGRETPVELDLLQIAKI</sequence>
<dbReference type="Pfam" id="PF02357">
    <property type="entry name" value="NusG"/>
    <property type="match status" value="1"/>
</dbReference>
<comment type="caution">
    <text evidence="11">The sequence shown here is derived from an EMBL/GenBank/DDBJ whole genome shotgun (WGS) entry which is preliminary data.</text>
</comment>
<dbReference type="InterPro" id="IPR047050">
    <property type="entry name" value="NGN"/>
</dbReference>
<dbReference type="PRINTS" id="PR00338">
    <property type="entry name" value="NUSGTNSCPFCT"/>
</dbReference>
<evidence type="ECO:0000256" key="3">
    <source>
        <dbReference type="ARBA" id="ARBA00023015"/>
    </source>
</evidence>
<dbReference type="CDD" id="cd06091">
    <property type="entry name" value="KOW_NusG"/>
    <property type="match status" value="1"/>
</dbReference>
<dbReference type="InterPro" id="IPR014722">
    <property type="entry name" value="Rib_uL2_dom2"/>
</dbReference>
<keyword evidence="2 5" id="KW-0889">Transcription antitermination</keyword>
<name>A0A0G0XJW0_9BACT</name>
<keyword evidence="4 5" id="KW-0804">Transcription</keyword>
<dbReference type="PANTHER" id="PTHR30265">
    <property type="entry name" value="RHO-INTERACTING TRANSCRIPTION TERMINATION FACTOR NUSG"/>
    <property type="match status" value="1"/>
</dbReference>
<keyword evidence="3 5" id="KW-0805">Transcription regulation</keyword>
<dbReference type="PROSITE" id="PS01014">
    <property type="entry name" value="NUSG"/>
    <property type="match status" value="1"/>
</dbReference>
<evidence type="ECO:0000259" key="9">
    <source>
        <dbReference type="SMART" id="SM00738"/>
    </source>
</evidence>
<feature type="compositionally biased region" description="Basic and acidic residues" evidence="8">
    <location>
        <begin position="25"/>
        <end position="39"/>
    </location>
</feature>
<feature type="compositionally biased region" description="Polar residues" evidence="8">
    <location>
        <begin position="1"/>
        <end position="24"/>
    </location>
</feature>
<evidence type="ECO:0000313" key="12">
    <source>
        <dbReference type="Proteomes" id="UP000034854"/>
    </source>
</evidence>
<evidence type="ECO:0000256" key="1">
    <source>
        <dbReference type="ARBA" id="ARBA00022472"/>
    </source>
</evidence>
<feature type="region of interest" description="Disordered" evidence="8">
    <location>
        <begin position="1"/>
        <end position="84"/>
    </location>
</feature>
<evidence type="ECO:0000256" key="2">
    <source>
        <dbReference type="ARBA" id="ARBA00022814"/>
    </source>
</evidence>
<dbReference type="InterPro" id="IPR006645">
    <property type="entry name" value="NGN-like_dom"/>
</dbReference>
<dbReference type="FunFam" id="2.30.30.30:FF:000002">
    <property type="entry name" value="Transcription termination/antitermination factor NusG"/>
    <property type="match status" value="1"/>
</dbReference>
<dbReference type="GO" id="GO:0006354">
    <property type="term" value="P:DNA-templated transcription elongation"/>
    <property type="evidence" value="ECO:0007669"/>
    <property type="project" value="UniProtKB-UniRule"/>
</dbReference>
<dbReference type="InterPro" id="IPR005824">
    <property type="entry name" value="KOW"/>
</dbReference>
<evidence type="ECO:0000256" key="5">
    <source>
        <dbReference type="HAMAP-Rule" id="MF_00948"/>
    </source>
</evidence>
<dbReference type="GO" id="GO:0032784">
    <property type="term" value="P:regulation of DNA-templated transcription elongation"/>
    <property type="evidence" value="ECO:0007669"/>
    <property type="project" value="InterPro"/>
</dbReference>
<dbReference type="Gene3D" id="3.30.70.940">
    <property type="entry name" value="NusG, N-terminal domain"/>
    <property type="match status" value="1"/>
</dbReference>
<dbReference type="PANTHER" id="PTHR30265:SF2">
    <property type="entry name" value="TRANSCRIPTION TERMINATION_ANTITERMINATION PROTEIN NUSG"/>
    <property type="match status" value="1"/>
</dbReference>
<dbReference type="SMART" id="SM00738">
    <property type="entry name" value="NGN"/>
    <property type="match status" value="1"/>
</dbReference>
<dbReference type="GO" id="GO:0005829">
    <property type="term" value="C:cytosol"/>
    <property type="evidence" value="ECO:0007669"/>
    <property type="project" value="TreeGrafter"/>
</dbReference>
<evidence type="ECO:0000256" key="4">
    <source>
        <dbReference type="ARBA" id="ARBA00023163"/>
    </source>
</evidence>
<dbReference type="EMBL" id="LCAG01000002">
    <property type="protein sequence ID" value="KKR87962.1"/>
    <property type="molecule type" value="Genomic_DNA"/>
</dbReference>
<dbReference type="NCBIfam" id="TIGR00922">
    <property type="entry name" value="nusG"/>
    <property type="match status" value="1"/>
</dbReference>
<dbReference type="GO" id="GO:0031564">
    <property type="term" value="P:transcription antitermination"/>
    <property type="evidence" value="ECO:0007669"/>
    <property type="project" value="UniProtKB-UniRule"/>
</dbReference>
<accession>A0A0G0XJW0</accession>
<dbReference type="SUPFAM" id="SSF50104">
    <property type="entry name" value="Translation proteins SH3-like domain"/>
    <property type="match status" value="1"/>
</dbReference>
<dbReference type="CDD" id="cd09891">
    <property type="entry name" value="NGN_Bact_1"/>
    <property type="match status" value="1"/>
</dbReference>
<reference evidence="11 12" key="1">
    <citation type="journal article" date="2015" name="Nature">
        <title>rRNA introns, odd ribosomes, and small enigmatic genomes across a large radiation of phyla.</title>
        <authorList>
            <person name="Brown C.T."/>
            <person name="Hug L.A."/>
            <person name="Thomas B.C."/>
            <person name="Sharon I."/>
            <person name="Castelle C.J."/>
            <person name="Singh A."/>
            <person name="Wilkins M.J."/>
            <person name="Williams K.H."/>
            <person name="Banfield J.F."/>
        </authorList>
    </citation>
    <scope>NUCLEOTIDE SEQUENCE [LARGE SCALE GENOMIC DNA]</scope>
</reference>
<dbReference type="InterPro" id="IPR043425">
    <property type="entry name" value="NusG-like"/>
</dbReference>
<dbReference type="SMART" id="SM00739">
    <property type="entry name" value="KOW"/>
    <property type="match status" value="1"/>
</dbReference>
<gene>
    <name evidence="5" type="primary">nusG</name>
    <name evidence="11" type="ORF">UU34_C0002G0079</name>
</gene>
<organism evidence="11 12">
    <name type="scientific">Candidatus Curtissbacteria bacterium GW2011_GWA1_41_11</name>
    <dbReference type="NCBI Taxonomy" id="1618409"/>
    <lineage>
        <taxon>Bacteria</taxon>
        <taxon>Candidatus Curtissiibacteriota</taxon>
    </lineage>
</organism>
<feature type="compositionally biased region" description="Polar residues" evidence="8">
    <location>
        <begin position="67"/>
        <end position="84"/>
    </location>
</feature>
<dbReference type="PATRIC" id="fig|1618409.3.peg.277"/>
<evidence type="ECO:0000256" key="7">
    <source>
        <dbReference type="RuleBase" id="RU000538"/>
    </source>
</evidence>
<dbReference type="InterPro" id="IPR015869">
    <property type="entry name" value="Transcrpt_antiterm_NusG_bac_CS"/>
</dbReference>
<evidence type="ECO:0000256" key="8">
    <source>
        <dbReference type="SAM" id="MobiDB-lite"/>
    </source>
</evidence>